<evidence type="ECO:0000313" key="5">
    <source>
        <dbReference type="EMBL" id="OIQ96045.1"/>
    </source>
</evidence>
<keyword evidence="1" id="KW-0349">Heme</keyword>
<protein>
    <recommendedName>
        <fullName evidence="4">Cytochrome c domain-containing protein</fullName>
    </recommendedName>
</protein>
<dbReference type="GO" id="GO:0009055">
    <property type="term" value="F:electron transfer activity"/>
    <property type="evidence" value="ECO:0007669"/>
    <property type="project" value="InterPro"/>
</dbReference>
<feature type="domain" description="Cytochrome c" evidence="4">
    <location>
        <begin position="51"/>
        <end position="162"/>
    </location>
</feature>
<gene>
    <name evidence="5" type="ORF">GALL_219230</name>
</gene>
<dbReference type="AlphaFoldDB" id="A0A1J5S6Y6"/>
<reference evidence="5" key="1">
    <citation type="submission" date="2016-10" db="EMBL/GenBank/DDBJ databases">
        <title>Sequence of Gallionella enrichment culture.</title>
        <authorList>
            <person name="Poehlein A."/>
            <person name="Muehling M."/>
            <person name="Daniel R."/>
        </authorList>
    </citation>
    <scope>NUCLEOTIDE SEQUENCE</scope>
</reference>
<dbReference type="Gene3D" id="1.10.760.10">
    <property type="entry name" value="Cytochrome c-like domain"/>
    <property type="match status" value="1"/>
</dbReference>
<dbReference type="InterPro" id="IPR009056">
    <property type="entry name" value="Cyt_c-like_dom"/>
</dbReference>
<dbReference type="GO" id="GO:0020037">
    <property type="term" value="F:heme binding"/>
    <property type="evidence" value="ECO:0007669"/>
    <property type="project" value="InterPro"/>
</dbReference>
<evidence type="ECO:0000259" key="4">
    <source>
        <dbReference type="PROSITE" id="PS51007"/>
    </source>
</evidence>
<dbReference type="GO" id="GO:0046872">
    <property type="term" value="F:metal ion binding"/>
    <property type="evidence" value="ECO:0007669"/>
    <property type="project" value="UniProtKB-KW"/>
</dbReference>
<dbReference type="EMBL" id="MLJW01000155">
    <property type="protein sequence ID" value="OIQ96045.1"/>
    <property type="molecule type" value="Genomic_DNA"/>
</dbReference>
<dbReference type="SUPFAM" id="SSF46626">
    <property type="entry name" value="Cytochrome c"/>
    <property type="match status" value="1"/>
</dbReference>
<dbReference type="Pfam" id="PF21342">
    <property type="entry name" value="SoxA-TsdA_cyt-c"/>
    <property type="match status" value="1"/>
</dbReference>
<proteinExistence type="predicted"/>
<keyword evidence="3" id="KW-0408">Iron</keyword>
<organism evidence="5">
    <name type="scientific">mine drainage metagenome</name>
    <dbReference type="NCBI Taxonomy" id="410659"/>
    <lineage>
        <taxon>unclassified sequences</taxon>
        <taxon>metagenomes</taxon>
        <taxon>ecological metagenomes</taxon>
    </lineage>
</organism>
<name>A0A1J5S6Y6_9ZZZZ</name>
<sequence>MKQHSTSAAMAAAVRPALIMAFAAAGTAMCFAAVPPKAGPMTVKPATSMEQAVQDGARIFAQDSFGTKQTWVPEGAFGSHLMSCAACHTDGGVPEGTSPAGAHLPSLIGAASNYPKYKAKKHTVFTLERQIVHCVRAGVMGKPPGYNSPEMVDLVVYLTALSKGSVMGHQMPAVTH</sequence>
<comment type="caution">
    <text evidence="5">The sequence shown here is derived from an EMBL/GenBank/DDBJ whole genome shotgun (WGS) entry which is preliminary data.</text>
</comment>
<evidence type="ECO:0000256" key="3">
    <source>
        <dbReference type="ARBA" id="ARBA00023004"/>
    </source>
</evidence>
<dbReference type="PROSITE" id="PS51007">
    <property type="entry name" value="CYTC"/>
    <property type="match status" value="1"/>
</dbReference>
<evidence type="ECO:0000256" key="2">
    <source>
        <dbReference type="ARBA" id="ARBA00022723"/>
    </source>
</evidence>
<dbReference type="InterPro" id="IPR036909">
    <property type="entry name" value="Cyt_c-like_dom_sf"/>
</dbReference>
<evidence type="ECO:0000256" key="1">
    <source>
        <dbReference type="ARBA" id="ARBA00022617"/>
    </source>
</evidence>
<accession>A0A1J5S6Y6</accession>
<keyword evidence="2" id="KW-0479">Metal-binding</keyword>